<organism evidence="1">
    <name type="scientific">Myoviridae sp. ctr0w28</name>
    <dbReference type="NCBI Taxonomy" id="2826703"/>
    <lineage>
        <taxon>Viruses</taxon>
        <taxon>Duplodnaviria</taxon>
        <taxon>Heunggongvirae</taxon>
        <taxon>Uroviricota</taxon>
        <taxon>Caudoviricetes</taxon>
    </lineage>
</organism>
<accession>A0A8S5NQN3</accession>
<sequence length="72" mass="8684">MRANGVRYYTRMQTKVTVWFPEDRVWCQNCEFCYSDGLQRSRCRLTHNLIFDTYDREQSCPLKEVHDGSNDL</sequence>
<name>A0A8S5NQN3_9CAUD</name>
<dbReference type="EMBL" id="BK015227">
    <property type="protein sequence ID" value="DAD97001.1"/>
    <property type="molecule type" value="Genomic_DNA"/>
</dbReference>
<evidence type="ECO:0000313" key="1">
    <source>
        <dbReference type="EMBL" id="DAD97001.1"/>
    </source>
</evidence>
<proteinExistence type="predicted"/>
<protein>
    <submittedName>
        <fullName evidence="1">Uncharacterized protein</fullName>
    </submittedName>
</protein>
<reference evidence="1" key="1">
    <citation type="journal article" date="2021" name="Proc. Natl. Acad. Sci. U.S.A.">
        <title>A Catalog of Tens of Thousands of Viruses from Human Metagenomes Reveals Hidden Associations with Chronic Diseases.</title>
        <authorList>
            <person name="Tisza M.J."/>
            <person name="Buck C.B."/>
        </authorList>
    </citation>
    <scope>NUCLEOTIDE SEQUENCE</scope>
    <source>
        <strain evidence="1">Ctr0w28</strain>
    </source>
</reference>